<dbReference type="EMBL" id="FN998950">
    <property type="protein sequence ID" value="CBS32705.1"/>
    <property type="molecule type" value="Genomic_DNA"/>
</dbReference>
<keyword evidence="3 7" id="KW-0813">Transport</keyword>
<dbReference type="AlphaFoldDB" id="E6ZDT3"/>
<dbReference type="InterPro" id="IPR036259">
    <property type="entry name" value="MFS_trans_sf"/>
</dbReference>
<name>E6ZDT3_COLGR</name>
<evidence type="ECO:0000256" key="2">
    <source>
        <dbReference type="ARBA" id="ARBA00010992"/>
    </source>
</evidence>
<dbReference type="PROSITE" id="PS50850">
    <property type="entry name" value="MFS"/>
    <property type="match status" value="1"/>
</dbReference>
<dbReference type="Gene3D" id="1.20.1250.20">
    <property type="entry name" value="MFS general substrate transporter like domains"/>
    <property type="match status" value="1"/>
</dbReference>
<dbReference type="InterPro" id="IPR005828">
    <property type="entry name" value="MFS_sugar_transport-like"/>
</dbReference>
<evidence type="ECO:0000259" key="9">
    <source>
        <dbReference type="PROSITE" id="PS50850"/>
    </source>
</evidence>
<dbReference type="GO" id="GO:0016020">
    <property type="term" value="C:membrane"/>
    <property type="evidence" value="ECO:0007669"/>
    <property type="project" value="UniProtKB-SubCell"/>
</dbReference>
<dbReference type="Pfam" id="PF00083">
    <property type="entry name" value="Sugar_tr"/>
    <property type="match status" value="1"/>
</dbReference>
<gene>
    <name evidence="10" type="primary">hxt17</name>
</gene>
<organism evidence="10">
    <name type="scientific">Colletotrichum graminicola</name>
    <name type="common">Maize anthracnose fungus</name>
    <name type="synonym">Glomerella graminicola</name>
    <dbReference type="NCBI Taxonomy" id="31870"/>
    <lineage>
        <taxon>Eukaryota</taxon>
        <taxon>Fungi</taxon>
        <taxon>Dikarya</taxon>
        <taxon>Ascomycota</taxon>
        <taxon>Pezizomycotina</taxon>
        <taxon>Sordariomycetes</taxon>
        <taxon>Hypocreomycetidae</taxon>
        <taxon>Glomerellales</taxon>
        <taxon>Glomerellaceae</taxon>
        <taxon>Colletotrichum</taxon>
        <taxon>Colletotrichum graminicola species complex</taxon>
    </lineage>
</organism>
<protein>
    <submittedName>
        <fullName evidence="10">Hexose transporter</fullName>
    </submittedName>
</protein>
<evidence type="ECO:0000313" key="10">
    <source>
        <dbReference type="EMBL" id="CBS32705.1"/>
    </source>
</evidence>
<evidence type="ECO:0000256" key="8">
    <source>
        <dbReference type="SAM" id="Phobius"/>
    </source>
</evidence>
<keyword evidence="6 8" id="KW-0472">Membrane</keyword>
<feature type="transmembrane region" description="Helical" evidence="8">
    <location>
        <begin position="337"/>
        <end position="357"/>
    </location>
</feature>
<dbReference type="GO" id="GO:0005351">
    <property type="term" value="F:carbohydrate:proton symporter activity"/>
    <property type="evidence" value="ECO:0007669"/>
    <property type="project" value="TreeGrafter"/>
</dbReference>
<sequence>MEKPRNATALTTSMLPTAHLRPPKATTVPWYRQVQLRKLYLNMVFLFLGSTTLGYDASLLNGLQTMQSWQGYFDHPSGSRLGIIGAMPGFGGLFVLLFAPYIADGLGRKWGTAIGCTIVIFGALLQSFPEGAGSKRDAVYLIGRFIVGAGSNISNATCPLLITEVAHPQHRGKVTTLYNTLWYLGSIISAWTCFGTLTNQSGNIQWMLPTGLQCLMPGIQLLSIWFLPESPRWLISKGKEAEAQRVLVKYHGNNNESDEFVRWELAEISTTLRLEKEASSQNGWMELARTPGNRKRCGLIIATAIFSQCSGNGLVSYYVKASADTTCPSFPSVTQSYINGGLTIWSWLASLTAAFFVDRIGRRVLFLFAGVGMLVSFSIWTACSAVYAQTESSSAGIAVVAMIFVFYGVAGAAWPGLTVSYTVEILPFNIRAKGLNLCFCFTALSGVFNQWVNPLGLEQLQWRFYLVYVAVLVIECLVIYFFFVETKGPTLEEIAMLFDGENSAAGAARVHAQQNVKEVEKTAVA</sequence>
<dbReference type="SUPFAM" id="SSF103473">
    <property type="entry name" value="MFS general substrate transporter"/>
    <property type="match status" value="1"/>
</dbReference>
<evidence type="ECO:0000256" key="4">
    <source>
        <dbReference type="ARBA" id="ARBA00022692"/>
    </source>
</evidence>
<feature type="transmembrane region" description="Helical" evidence="8">
    <location>
        <begin position="297"/>
        <end position="317"/>
    </location>
</feature>
<feature type="transmembrane region" description="Helical" evidence="8">
    <location>
        <begin position="364"/>
        <end position="388"/>
    </location>
</feature>
<comment type="similarity">
    <text evidence="2 7">Belongs to the major facilitator superfamily. Sugar transporter (TC 2.A.1.1) family.</text>
</comment>
<evidence type="ECO:0000256" key="5">
    <source>
        <dbReference type="ARBA" id="ARBA00022989"/>
    </source>
</evidence>
<keyword evidence="5 8" id="KW-1133">Transmembrane helix</keyword>
<dbReference type="InterPro" id="IPR050360">
    <property type="entry name" value="MFS_Sugar_Transporters"/>
</dbReference>
<feature type="domain" description="Major facilitator superfamily (MFS) profile" evidence="9">
    <location>
        <begin position="42"/>
        <end position="487"/>
    </location>
</feature>
<accession>E6ZDT3</accession>
<keyword evidence="4 8" id="KW-0812">Transmembrane</keyword>
<dbReference type="InterPro" id="IPR020846">
    <property type="entry name" value="MFS_dom"/>
</dbReference>
<dbReference type="PRINTS" id="PR00171">
    <property type="entry name" value="SUGRTRNSPORT"/>
</dbReference>
<dbReference type="PANTHER" id="PTHR48022">
    <property type="entry name" value="PLASTIDIC GLUCOSE TRANSPORTER 4"/>
    <property type="match status" value="1"/>
</dbReference>
<feature type="transmembrane region" description="Helical" evidence="8">
    <location>
        <begin position="109"/>
        <end position="128"/>
    </location>
</feature>
<dbReference type="NCBIfam" id="TIGR00879">
    <property type="entry name" value="SP"/>
    <property type="match status" value="1"/>
</dbReference>
<dbReference type="VEuPathDB" id="FungiDB:GLRG_07766"/>
<feature type="transmembrane region" description="Helical" evidence="8">
    <location>
        <begin position="394"/>
        <end position="414"/>
    </location>
</feature>
<evidence type="ECO:0000256" key="7">
    <source>
        <dbReference type="RuleBase" id="RU003346"/>
    </source>
</evidence>
<dbReference type="InterPro" id="IPR003663">
    <property type="entry name" value="Sugar/inositol_transpt"/>
</dbReference>
<evidence type="ECO:0000256" key="3">
    <source>
        <dbReference type="ARBA" id="ARBA00022448"/>
    </source>
</evidence>
<feature type="transmembrane region" description="Helical" evidence="8">
    <location>
        <begin position="81"/>
        <end position="103"/>
    </location>
</feature>
<dbReference type="PROSITE" id="PS00216">
    <property type="entry name" value="SUGAR_TRANSPORT_1"/>
    <property type="match status" value="1"/>
</dbReference>
<feature type="transmembrane region" description="Helical" evidence="8">
    <location>
        <begin position="39"/>
        <end position="60"/>
    </location>
</feature>
<reference evidence="10" key="2">
    <citation type="submission" date="2011-01" db="EMBL/GenBank/DDBJ databases">
        <title>The HXT gene family of Colletotrichum graminicola.</title>
        <authorList>
            <person name="Lingner U."/>
            <person name="Sauer N."/>
        </authorList>
    </citation>
    <scope>NUCLEOTIDE SEQUENCE</scope>
</reference>
<comment type="subcellular location">
    <subcellularLocation>
        <location evidence="1">Membrane</location>
        <topology evidence="1">Multi-pass membrane protein</topology>
    </subcellularLocation>
</comment>
<reference evidence="10" key="1">
    <citation type="submission" date="2010-07" db="EMBL/GenBank/DDBJ databases">
        <authorList>
            <person name="Sauer N.K."/>
        </authorList>
    </citation>
    <scope>NUCLEOTIDE SEQUENCE</scope>
</reference>
<proteinExistence type="inferred from homology"/>
<dbReference type="InterPro" id="IPR005829">
    <property type="entry name" value="Sugar_transporter_CS"/>
</dbReference>
<feature type="transmembrane region" description="Helical" evidence="8">
    <location>
        <begin position="464"/>
        <end position="483"/>
    </location>
</feature>
<feature type="transmembrane region" description="Helical" evidence="8">
    <location>
        <begin position="180"/>
        <end position="198"/>
    </location>
</feature>
<evidence type="ECO:0000256" key="6">
    <source>
        <dbReference type="ARBA" id="ARBA00023136"/>
    </source>
</evidence>
<dbReference type="PANTHER" id="PTHR48022:SF64">
    <property type="entry name" value="MAJOR FACILITATOR SUPERFAMILY (MFS) PROFILE DOMAIN-CONTAINING PROTEIN"/>
    <property type="match status" value="1"/>
</dbReference>
<evidence type="ECO:0000256" key="1">
    <source>
        <dbReference type="ARBA" id="ARBA00004141"/>
    </source>
</evidence>
<dbReference type="FunFam" id="1.20.1250.20:FF:000134">
    <property type="entry name" value="MFS sugar transporter protein"/>
    <property type="match status" value="1"/>
</dbReference>
<feature type="transmembrane region" description="Helical" evidence="8">
    <location>
        <begin position="434"/>
        <end position="452"/>
    </location>
</feature>